<dbReference type="RefSeq" id="WP_124898143.1">
    <property type="nucleotide sequence ID" value="NZ_RQTJ01000002.1"/>
</dbReference>
<feature type="transmembrane region" description="Helical" evidence="1">
    <location>
        <begin position="164"/>
        <end position="184"/>
    </location>
</feature>
<dbReference type="OrthoDB" id="1438590at2"/>
<protein>
    <submittedName>
        <fullName evidence="2">DUF4271 domain-containing protein</fullName>
    </submittedName>
</protein>
<evidence type="ECO:0000313" key="2">
    <source>
        <dbReference type="EMBL" id="RRA96730.1"/>
    </source>
</evidence>
<name>A0A3P1B6H7_9FLAO</name>
<proteinExistence type="predicted"/>
<dbReference type="AlphaFoldDB" id="A0A3P1B6H7"/>
<gene>
    <name evidence="2" type="ORF">EG242_01455</name>
</gene>
<dbReference type="EMBL" id="RQTJ01000002">
    <property type="protein sequence ID" value="RRA96730.1"/>
    <property type="molecule type" value="Genomic_DNA"/>
</dbReference>
<feature type="transmembrane region" description="Helical" evidence="1">
    <location>
        <begin position="42"/>
        <end position="61"/>
    </location>
</feature>
<keyword evidence="1" id="KW-0812">Transmembrane</keyword>
<accession>A0A3P1B6H7</accession>
<organism evidence="2 3">
    <name type="scientific">Paenimyroides viscosum</name>
    <dbReference type="NCBI Taxonomy" id="2488729"/>
    <lineage>
        <taxon>Bacteria</taxon>
        <taxon>Pseudomonadati</taxon>
        <taxon>Bacteroidota</taxon>
        <taxon>Flavobacteriia</taxon>
        <taxon>Flavobacteriales</taxon>
        <taxon>Flavobacteriaceae</taxon>
        <taxon>Paenimyroides</taxon>
    </lineage>
</organism>
<evidence type="ECO:0000313" key="3">
    <source>
        <dbReference type="Proteomes" id="UP000268372"/>
    </source>
</evidence>
<feature type="transmembrane region" description="Helical" evidence="1">
    <location>
        <begin position="222"/>
        <end position="244"/>
    </location>
</feature>
<dbReference type="Pfam" id="PF14093">
    <property type="entry name" value="DUF4271"/>
    <property type="match status" value="1"/>
</dbReference>
<sequence>MYLFLNVVFLIKLKGFIPHKISIFTAFMEIDFLDRNNFSIDWATVLFIITFATIVITRLTFPNRFDDFIKLGFSNKYLSTYRDSNNMKSSFTISMFFVQMVSLSLFVHYIISLIGYSDLHSFPFYIRILSILIFFVLVKYFVEKIIAVCFNAEDFAEQYNLVKVSYRSFLGLILFPVIAILFYNQFNVPYFLWIVVGLFLIFNGILFIMLLKNYQKLFSKFLFYFILYLCTFEIAPYVILYHWFVISKT</sequence>
<feature type="transmembrane region" description="Helical" evidence="1">
    <location>
        <begin position="91"/>
        <end position="116"/>
    </location>
</feature>
<dbReference type="Proteomes" id="UP000268372">
    <property type="component" value="Unassembled WGS sequence"/>
</dbReference>
<dbReference type="InterPro" id="IPR025367">
    <property type="entry name" value="DUF4271"/>
</dbReference>
<feature type="transmembrane region" description="Helical" evidence="1">
    <location>
        <begin position="122"/>
        <end position="142"/>
    </location>
</feature>
<keyword evidence="1" id="KW-1133">Transmembrane helix</keyword>
<feature type="transmembrane region" description="Helical" evidence="1">
    <location>
        <begin position="190"/>
        <end position="210"/>
    </location>
</feature>
<keyword evidence="3" id="KW-1185">Reference proteome</keyword>
<reference evidence="2 3" key="1">
    <citation type="submission" date="2018-11" db="EMBL/GenBank/DDBJ databases">
        <title>Flavobacterium sp. nov., YIM 102796 draft genome.</title>
        <authorList>
            <person name="Li G."/>
            <person name="Jiang Y."/>
        </authorList>
    </citation>
    <scope>NUCLEOTIDE SEQUENCE [LARGE SCALE GENOMIC DNA]</scope>
    <source>
        <strain evidence="2 3">YIM 102796</strain>
    </source>
</reference>
<comment type="caution">
    <text evidence="2">The sequence shown here is derived from an EMBL/GenBank/DDBJ whole genome shotgun (WGS) entry which is preliminary data.</text>
</comment>
<evidence type="ECO:0000256" key="1">
    <source>
        <dbReference type="SAM" id="Phobius"/>
    </source>
</evidence>
<keyword evidence="1" id="KW-0472">Membrane</keyword>